<protein>
    <submittedName>
        <fullName evidence="8">MFS transporter</fullName>
    </submittedName>
</protein>
<comment type="caution">
    <text evidence="8">The sequence shown here is derived from an EMBL/GenBank/DDBJ whole genome shotgun (WGS) entry which is preliminary data.</text>
</comment>
<dbReference type="Pfam" id="PF07690">
    <property type="entry name" value="MFS_1"/>
    <property type="match status" value="1"/>
</dbReference>
<keyword evidence="5 6" id="KW-0472">Membrane</keyword>
<keyword evidence="2" id="KW-0813">Transport</keyword>
<dbReference type="InterPro" id="IPR011701">
    <property type="entry name" value="MFS"/>
</dbReference>
<keyword evidence="9" id="KW-1185">Reference proteome</keyword>
<dbReference type="InterPro" id="IPR020846">
    <property type="entry name" value="MFS_dom"/>
</dbReference>
<feature type="transmembrane region" description="Helical" evidence="6">
    <location>
        <begin position="180"/>
        <end position="199"/>
    </location>
</feature>
<evidence type="ECO:0000256" key="2">
    <source>
        <dbReference type="ARBA" id="ARBA00022448"/>
    </source>
</evidence>
<evidence type="ECO:0000313" key="8">
    <source>
        <dbReference type="EMBL" id="MCM4079230.1"/>
    </source>
</evidence>
<evidence type="ECO:0000256" key="3">
    <source>
        <dbReference type="ARBA" id="ARBA00022692"/>
    </source>
</evidence>
<dbReference type="PANTHER" id="PTHR23501:SF191">
    <property type="entry name" value="VACUOLAR BASIC AMINO ACID TRANSPORTER 4"/>
    <property type="match status" value="1"/>
</dbReference>
<organism evidence="8 9">
    <name type="scientific">Paractinoplanes hotanensis</name>
    <dbReference type="NCBI Taxonomy" id="2906497"/>
    <lineage>
        <taxon>Bacteria</taxon>
        <taxon>Bacillati</taxon>
        <taxon>Actinomycetota</taxon>
        <taxon>Actinomycetes</taxon>
        <taxon>Micromonosporales</taxon>
        <taxon>Micromonosporaceae</taxon>
        <taxon>Paractinoplanes</taxon>
    </lineage>
</organism>
<reference evidence="8 9" key="1">
    <citation type="submission" date="2022-06" db="EMBL/GenBank/DDBJ databases">
        <title>Actinoplanes abujensis sp. nov., isolated from Nigerian arid soil.</title>
        <authorList>
            <person name="Ding P."/>
        </authorList>
    </citation>
    <scope>NUCLEOTIDE SEQUENCE [LARGE SCALE GENOMIC DNA]</scope>
    <source>
        <strain evidence="9">TRM88002</strain>
    </source>
</reference>
<dbReference type="SUPFAM" id="SSF103473">
    <property type="entry name" value="MFS general substrate transporter"/>
    <property type="match status" value="1"/>
</dbReference>
<proteinExistence type="predicted"/>
<evidence type="ECO:0000256" key="6">
    <source>
        <dbReference type="SAM" id="Phobius"/>
    </source>
</evidence>
<feature type="transmembrane region" description="Helical" evidence="6">
    <location>
        <begin position="211"/>
        <end position="233"/>
    </location>
</feature>
<feature type="transmembrane region" description="Helical" evidence="6">
    <location>
        <begin position="105"/>
        <end position="128"/>
    </location>
</feature>
<feature type="domain" description="Major facilitator superfamily (MFS) profile" evidence="7">
    <location>
        <begin position="26"/>
        <end position="254"/>
    </location>
</feature>
<comment type="subcellular location">
    <subcellularLocation>
        <location evidence="1">Cell inner membrane</location>
        <topology evidence="1">Multi-pass membrane protein</topology>
    </subcellularLocation>
</comment>
<keyword evidence="4 6" id="KW-1133">Transmembrane helix</keyword>
<dbReference type="PROSITE" id="PS50850">
    <property type="entry name" value="MFS"/>
    <property type="match status" value="1"/>
</dbReference>
<name>A0ABT0Y024_9ACTN</name>
<gene>
    <name evidence="8" type="ORF">LXN57_16770</name>
</gene>
<evidence type="ECO:0000256" key="4">
    <source>
        <dbReference type="ARBA" id="ARBA00022989"/>
    </source>
</evidence>
<evidence type="ECO:0000313" key="9">
    <source>
        <dbReference type="Proteomes" id="UP001523216"/>
    </source>
</evidence>
<evidence type="ECO:0000259" key="7">
    <source>
        <dbReference type="PROSITE" id="PS50850"/>
    </source>
</evidence>
<dbReference type="Gene3D" id="1.20.1250.20">
    <property type="entry name" value="MFS general substrate transporter like domains"/>
    <property type="match status" value="1"/>
</dbReference>
<sequence>MGVDLAGEPDHARRRAAPAGALRARRARGARAGAAVVGVPAAAAGDQRTTRGGVGAILLGLSSYVPIYVQDVLGYGPLVAGFALAALTLGWPITASQAGRVYLRVGFRATALIGTVLVTVGCALLLLLGAESSVWAVGTYCLVIGLGMGLTAAPTLIAAQSSVGWSERGVVTANNIFLRSLGSALGAAVFGAIANAIIGGDTVDPALLTTAVHRIFIGMLLVAIVMIALAALIPRSADAVTASTPTPDPAPDPA</sequence>
<dbReference type="PANTHER" id="PTHR23501">
    <property type="entry name" value="MAJOR FACILITATOR SUPERFAMILY"/>
    <property type="match status" value="1"/>
</dbReference>
<evidence type="ECO:0000256" key="1">
    <source>
        <dbReference type="ARBA" id="ARBA00004429"/>
    </source>
</evidence>
<dbReference type="InterPro" id="IPR036259">
    <property type="entry name" value="MFS_trans_sf"/>
</dbReference>
<dbReference type="Proteomes" id="UP001523216">
    <property type="component" value="Unassembled WGS sequence"/>
</dbReference>
<evidence type="ECO:0000256" key="5">
    <source>
        <dbReference type="ARBA" id="ARBA00023136"/>
    </source>
</evidence>
<feature type="transmembrane region" description="Helical" evidence="6">
    <location>
        <begin position="72"/>
        <end position="93"/>
    </location>
</feature>
<dbReference type="EMBL" id="JAMQOL010000020">
    <property type="protein sequence ID" value="MCM4079230.1"/>
    <property type="molecule type" value="Genomic_DNA"/>
</dbReference>
<accession>A0ABT0Y024</accession>
<keyword evidence="3 6" id="KW-0812">Transmembrane</keyword>
<feature type="transmembrane region" description="Helical" evidence="6">
    <location>
        <begin position="134"/>
        <end position="159"/>
    </location>
</feature>
<dbReference type="RefSeq" id="WP_251799097.1">
    <property type="nucleotide sequence ID" value="NZ_JAMQOL010000020.1"/>
</dbReference>